<evidence type="ECO:0000313" key="10">
    <source>
        <dbReference type="Proteomes" id="UP000677305"/>
    </source>
</evidence>
<dbReference type="InterPro" id="IPR004761">
    <property type="entry name" value="Spore_GerAB"/>
</dbReference>
<keyword evidence="10" id="KW-1185">Reference proteome</keyword>
<protein>
    <submittedName>
        <fullName evidence="9">Endospore germination permease</fullName>
    </submittedName>
</protein>
<reference evidence="9 10" key="1">
    <citation type="submission" date="2020-07" db="EMBL/GenBank/DDBJ databases">
        <title>Vallitalea guaymasensis genome.</title>
        <authorList>
            <person name="Postec A."/>
        </authorList>
    </citation>
    <scope>NUCLEOTIDE SEQUENCE [LARGE SCALE GENOMIC DNA]</scope>
    <source>
        <strain evidence="9 10">Ra1766G1</strain>
    </source>
</reference>
<evidence type="ECO:0000256" key="5">
    <source>
        <dbReference type="ARBA" id="ARBA00022692"/>
    </source>
</evidence>
<keyword evidence="4" id="KW-0309">Germination</keyword>
<sequence length="360" mass="40978">MNRDTITRYQYMFIIVGTMIGIGIGFLGSSGAAVAHQDSWITTLISGIYPLIIVITAYIIDKKANHDDFWIILKKVYGKLIGFIILLIFLMYFLTIMSSVVAGFSNNLTQTISSFLSPYRIIIPCLLVSTVITMSGLNTVGRISEFYFYLTIVFILPLLFLIPEGTILNIQPVFHSPKEIPRGMLENLTQYSLVEISFIIISKISNRKHVLRAGIIACTITTVIYTFVSFVVIYYLGWELASRIDFPLFYMIGTISFPIFSNLTSIFIFFWGLIVLKTIVCCNYMVSYCISSFSGLSDKTSAMISSCIVLVYSYFMISEHNRLDIVDFYLKYFILFSLVFGIMTAILVQVRYRSKKNEKI</sequence>
<feature type="transmembrane region" description="Helical" evidence="8">
    <location>
        <begin position="248"/>
        <end position="276"/>
    </location>
</feature>
<evidence type="ECO:0000313" key="9">
    <source>
        <dbReference type="EMBL" id="QUH29063.1"/>
    </source>
</evidence>
<evidence type="ECO:0000256" key="2">
    <source>
        <dbReference type="ARBA" id="ARBA00007998"/>
    </source>
</evidence>
<comment type="subcellular location">
    <subcellularLocation>
        <location evidence="1">Membrane</location>
        <topology evidence="1">Multi-pass membrane protein</topology>
    </subcellularLocation>
</comment>
<feature type="transmembrane region" description="Helical" evidence="8">
    <location>
        <begin position="296"/>
        <end position="317"/>
    </location>
</feature>
<evidence type="ECO:0000256" key="3">
    <source>
        <dbReference type="ARBA" id="ARBA00022448"/>
    </source>
</evidence>
<name>A0A8J8SBR9_9FIRM</name>
<dbReference type="PANTHER" id="PTHR34975:SF2">
    <property type="entry name" value="SPORE GERMINATION PROTEIN A2"/>
    <property type="match status" value="1"/>
</dbReference>
<feature type="transmembrane region" description="Helical" evidence="8">
    <location>
        <begin position="40"/>
        <end position="60"/>
    </location>
</feature>
<dbReference type="GO" id="GO:0016020">
    <property type="term" value="C:membrane"/>
    <property type="evidence" value="ECO:0007669"/>
    <property type="project" value="UniProtKB-SubCell"/>
</dbReference>
<evidence type="ECO:0000256" key="7">
    <source>
        <dbReference type="ARBA" id="ARBA00023136"/>
    </source>
</evidence>
<gene>
    <name evidence="9" type="ORF">HYG85_09075</name>
</gene>
<dbReference type="PANTHER" id="PTHR34975">
    <property type="entry name" value="SPORE GERMINATION PROTEIN A2"/>
    <property type="match status" value="1"/>
</dbReference>
<dbReference type="NCBIfam" id="TIGR00912">
    <property type="entry name" value="2A0309"/>
    <property type="match status" value="1"/>
</dbReference>
<accession>A0A8J8SBR9</accession>
<dbReference type="EMBL" id="CP058561">
    <property type="protein sequence ID" value="QUH29063.1"/>
    <property type="molecule type" value="Genomic_DNA"/>
</dbReference>
<evidence type="ECO:0000256" key="1">
    <source>
        <dbReference type="ARBA" id="ARBA00004141"/>
    </source>
</evidence>
<dbReference type="RefSeq" id="WP_212693202.1">
    <property type="nucleotide sequence ID" value="NZ_CP058561.1"/>
</dbReference>
<dbReference type="Proteomes" id="UP000677305">
    <property type="component" value="Chromosome"/>
</dbReference>
<dbReference type="AlphaFoldDB" id="A0A8J8SBR9"/>
<feature type="transmembrane region" description="Helical" evidence="8">
    <location>
        <begin position="12"/>
        <end position="34"/>
    </location>
</feature>
<proteinExistence type="inferred from homology"/>
<keyword evidence="3" id="KW-0813">Transport</keyword>
<evidence type="ECO:0000256" key="4">
    <source>
        <dbReference type="ARBA" id="ARBA00022544"/>
    </source>
</evidence>
<keyword evidence="5 8" id="KW-0812">Transmembrane</keyword>
<feature type="transmembrane region" description="Helical" evidence="8">
    <location>
        <begin position="80"/>
        <end position="101"/>
    </location>
</feature>
<organism evidence="9 10">
    <name type="scientific">Vallitalea guaymasensis</name>
    <dbReference type="NCBI Taxonomy" id="1185412"/>
    <lineage>
        <taxon>Bacteria</taxon>
        <taxon>Bacillati</taxon>
        <taxon>Bacillota</taxon>
        <taxon>Clostridia</taxon>
        <taxon>Lachnospirales</taxon>
        <taxon>Vallitaleaceae</taxon>
        <taxon>Vallitalea</taxon>
    </lineage>
</organism>
<evidence type="ECO:0000256" key="8">
    <source>
        <dbReference type="SAM" id="Phobius"/>
    </source>
</evidence>
<feature type="transmembrane region" description="Helical" evidence="8">
    <location>
        <begin position="329"/>
        <end position="350"/>
    </location>
</feature>
<feature type="transmembrane region" description="Helical" evidence="8">
    <location>
        <begin position="213"/>
        <end position="236"/>
    </location>
</feature>
<dbReference type="Pfam" id="PF03845">
    <property type="entry name" value="Spore_permease"/>
    <property type="match status" value="1"/>
</dbReference>
<dbReference type="KEGG" id="vgu:HYG85_09075"/>
<feature type="transmembrane region" description="Helical" evidence="8">
    <location>
        <begin position="121"/>
        <end position="140"/>
    </location>
</feature>
<comment type="similarity">
    <text evidence="2">Belongs to the amino acid-polyamine-organocation (APC) superfamily. Spore germination protein (SGP) (TC 2.A.3.9) family.</text>
</comment>
<keyword evidence="7 8" id="KW-0472">Membrane</keyword>
<dbReference type="GO" id="GO:0009847">
    <property type="term" value="P:spore germination"/>
    <property type="evidence" value="ECO:0007669"/>
    <property type="project" value="InterPro"/>
</dbReference>
<keyword evidence="6 8" id="KW-1133">Transmembrane helix</keyword>
<feature type="transmembrane region" description="Helical" evidence="8">
    <location>
        <begin position="147"/>
        <end position="168"/>
    </location>
</feature>
<dbReference type="Gene3D" id="1.20.1740.10">
    <property type="entry name" value="Amino acid/polyamine transporter I"/>
    <property type="match status" value="1"/>
</dbReference>
<evidence type="ECO:0000256" key="6">
    <source>
        <dbReference type="ARBA" id="ARBA00022989"/>
    </source>
</evidence>